<reference evidence="2" key="1">
    <citation type="submission" date="2020-03" db="EMBL/GenBank/DDBJ databases">
        <authorList>
            <person name="Weist P."/>
        </authorList>
    </citation>
    <scope>NUCLEOTIDE SEQUENCE</scope>
</reference>
<evidence type="ECO:0000313" key="2">
    <source>
        <dbReference type="EMBL" id="CAB1453374.1"/>
    </source>
</evidence>
<evidence type="ECO:0000256" key="1">
    <source>
        <dbReference type="SAM" id="MobiDB-lite"/>
    </source>
</evidence>
<gene>
    <name evidence="2" type="ORF">PLEPLA_LOCUS41127</name>
</gene>
<feature type="compositionally biased region" description="Basic and acidic residues" evidence="1">
    <location>
        <begin position="21"/>
        <end position="36"/>
    </location>
</feature>
<name>A0A9N7Z9B5_PLEPL</name>
<sequence length="117" mass="13013">MEEGQWQFQQIEDDGCGEIAEVERERDAGKKSETRAPRVQGQPGDMVEDDQSSVEGMSTPTPLPPPNPPLSSQQASPNSPISSEAWCLRRPPVGKARHQKLHRLKCLFFTPTSCDRV</sequence>
<dbReference type="AlphaFoldDB" id="A0A9N7Z9B5"/>
<comment type="caution">
    <text evidence="2">The sequence shown here is derived from an EMBL/GenBank/DDBJ whole genome shotgun (WGS) entry which is preliminary data.</text>
</comment>
<feature type="compositionally biased region" description="Polar residues" evidence="1">
    <location>
        <begin position="1"/>
        <end position="10"/>
    </location>
</feature>
<protein>
    <submittedName>
        <fullName evidence="2">Uncharacterized protein</fullName>
    </submittedName>
</protein>
<proteinExistence type="predicted"/>
<organism evidence="2 3">
    <name type="scientific">Pleuronectes platessa</name>
    <name type="common">European plaice</name>
    <dbReference type="NCBI Taxonomy" id="8262"/>
    <lineage>
        <taxon>Eukaryota</taxon>
        <taxon>Metazoa</taxon>
        <taxon>Chordata</taxon>
        <taxon>Craniata</taxon>
        <taxon>Vertebrata</taxon>
        <taxon>Euteleostomi</taxon>
        <taxon>Actinopterygii</taxon>
        <taxon>Neopterygii</taxon>
        <taxon>Teleostei</taxon>
        <taxon>Neoteleostei</taxon>
        <taxon>Acanthomorphata</taxon>
        <taxon>Carangaria</taxon>
        <taxon>Pleuronectiformes</taxon>
        <taxon>Pleuronectoidei</taxon>
        <taxon>Pleuronectidae</taxon>
        <taxon>Pleuronectes</taxon>
    </lineage>
</organism>
<feature type="region of interest" description="Disordered" evidence="1">
    <location>
        <begin position="1"/>
        <end position="85"/>
    </location>
</feature>
<dbReference type="EMBL" id="CADEAL010004168">
    <property type="protein sequence ID" value="CAB1453374.1"/>
    <property type="molecule type" value="Genomic_DNA"/>
</dbReference>
<dbReference type="Proteomes" id="UP001153269">
    <property type="component" value="Unassembled WGS sequence"/>
</dbReference>
<keyword evidence="3" id="KW-1185">Reference proteome</keyword>
<accession>A0A9N7Z9B5</accession>
<feature type="compositionally biased region" description="Low complexity" evidence="1">
    <location>
        <begin position="70"/>
        <end position="80"/>
    </location>
</feature>
<evidence type="ECO:0000313" key="3">
    <source>
        <dbReference type="Proteomes" id="UP001153269"/>
    </source>
</evidence>